<dbReference type="EMBL" id="SMMG02000001">
    <property type="protein sequence ID" value="KAA3487231.1"/>
    <property type="molecule type" value="Genomic_DNA"/>
</dbReference>
<organism evidence="2 3">
    <name type="scientific">Gossypium australe</name>
    <dbReference type="NCBI Taxonomy" id="47621"/>
    <lineage>
        <taxon>Eukaryota</taxon>
        <taxon>Viridiplantae</taxon>
        <taxon>Streptophyta</taxon>
        <taxon>Embryophyta</taxon>
        <taxon>Tracheophyta</taxon>
        <taxon>Spermatophyta</taxon>
        <taxon>Magnoliopsida</taxon>
        <taxon>eudicotyledons</taxon>
        <taxon>Gunneridae</taxon>
        <taxon>Pentapetalae</taxon>
        <taxon>rosids</taxon>
        <taxon>malvids</taxon>
        <taxon>Malvales</taxon>
        <taxon>Malvaceae</taxon>
        <taxon>Malvoideae</taxon>
        <taxon>Gossypium</taxon>
    </lineage>
</organism>
<keyword evidence="2" id="KW-0808">Transferase</keyword>
<evidence type="ECO:0000313" key="2">
    <source>
        <dbReference type="EMBL" id="KAA3487231.1"/>
    </source>
</evidence>
<evidence type="ECO:0000256" key="1">
    <source>
        <dbReference type="SAM" id="Phobius"/>
    </source>
</evidence>
<protein>
    <submittedName>
        <fullName evidence="2">Trans-resveratrol di-O-methyltransferase-like</fullName>
    </submittedName>
</protein>
<keyword evidence="1" id="KW-0472">Membrane</keyword>
<keyword evidence="3" id="KW-1185">Reference proteome</keyword>
<accession>A0A5B6WZ17</accession>
<name>A0A5B6WZ17_9ROSI</name>
<evidence type="ECO:0000313" key="3">
    <source>
        <dbReference type="Proteomes" id="UP000325315"/>
    </source>
</evidence>
<comment type="caution">
    <text evidence="2">The sequence shown here is derived from an EMBL/GenBank/DDBJ whole genome shotgun (WGS) entry which is preliminary data.</text>
</comment>
<dbReference type="GO" id="GO:0008168">
    <property type="term" value="F:methyltransferase activity"/>
    <property type="evidence" value="ECO:0007669"/>
    <property type="project" value="UniProtKB-KW"/>
</dbReference>
<dbReference type="AlphaFoldDB" id="A0A5B6WZ17"/>
<gene>
    <name evidence="2" type="ORF">EPI10_031069</name>
</gene>
<keyword evidence="2" id="KW-0489">Methyltransferase</keyword>
<proteinExistence type="predicted"/>
<keyword evidence="1" id="KW-1133">Transmembrane helix</keyword>
<dbReference type="GO" id="GO:0032259">
    <property type="term" value="P:methylation"/>
    <property type="evidence" value="ECO:0007669"/>
    <property type="project" value="UniProtKB-KW"/>
</dbReference>
<dbReference type="Proteomes" id="UP000325315">
    <property type="component" value="Unassembled WGS sequence"/>
</dbReference>
<reference evidence="3" key="1">
    <citation type="journal article" date="2019" name="Plant Biotechnol. J.">
        <title>Genome sequencing of the Australian wild diploid species Gossypium australe highlights disease resistance and delayed gland morphogenesis.</title>
        <authorList>
            <person name="Cai Y."/>
            <person name="Cai X."/>
            <person name="Wang Q."/>
            <person name="Wang P."/>
            <person name="Zhang Y."/>
            <person name="Cai C."/>
            <person name="Xu Y."/>
            <person name="Wang K."/>
            <person name="Zhou Z."/>
            <person name="Wang C."/>
            <person name="Geng S."/>
            <person name="Li B."/>
            <person name="Dong Q."/>
            <person name="Hou Y."/>
            <person name="Wang H."/>
            <person name="Ai P."/>
            <person name="Liu Z."/>
            <person name="Yi F."/>
            <person name="Sun M."/>
            <person name="An G."/>
            <person name="Cheng J."/>
            <person name="Zhang Y."/>
            <person name="Shi Q."/>
            <person name="Xie Y."/>
            <person name="Shi X."/>
            <person name="Chang Y."/>
            <person name="Huang F."/>
            <person name="Chen Y."/>
            <person name="Hong S."/>
            <person name="Mi L."/>
            <person name="Sun Q."/>
            <person name="Zhang L."/>
            <person name="Zhou B."/>
            <person name="Peng R."/>
            <person name="Zhang X."/>
            <person name="Liu F."/>
        </authorList>
    </citation>
    <scope>NUCLEOTIDE SEQUENCE [LARGE SCALE GENOMIC DNA]</scope>
    <source>
        <strain evidence="3">cv. PA1801</strain>
    </source>
</reference>
<sequence>MSEKESSEEMLGNLRINAISEEGIGENLSGICPYTPGSVLNNWTVKEILSNVQITLIALNLVAIGILLSLDINDTSDATADSESPFEQYMYPKEIVSLGDKQEKKEVKIGVCITVEIKRDLIKLL</sequence>
<feature type="transmembrane region" description="Helical" evidence="1">
    <location>
        <begin position="48"/>
        <end position="70"/>
    </location>
</feature>
<keyword evidence="1" id="KW-0812">Transmembrane</keyword>